<dbReference type="GO" id="GO:0006508">
    <property type="term" value="P:proteolysis"/>
    <property type="evidence" value="ECO:0007669"/>
    <property type="project" value="UniProtKB-KW"/>
</dbReference>
<evidence type="ECO:0000256" key="4">
    <source>
        <dbReference type="ARBA" id="ARBA00022490"/>
    </source>
</evidence>
<dbReference type="CDD" id="cd06236">
    <property type="entry name" value="M14_AGBL5_like"/>
    <property type="match status" value="1"/>
</dbReference>
<evidence type="ECO:0000256" key="9">
    <source>
        <dbReference type="ARBA" id="ARBA00023049"/>
    </source>
</evidence>
<keyword evidence="15" id="KW-1185">Reference proteome</keyword>
<keyword evidence="6" id="KW-0479">Metal-binding</keyword>
<dbReference type="Pfam" id="PF00246">
    <property type="entry name" value="Peptidase_M14"/>
    <property type="match status" value="1"/>
</dbReference>
<name>A0A0V0QKK4_PSEPJ</name>
<dbReference type="SUPFAM" id="SSF53187">
    <property type="entry name" value="Zn-dependent exopeptidases"/>
    <property type="match status" value="1"/>
</dbReference>
<keyword evidence="9" id="KW-0482">Metalloprotease</keyword>
<sequence>MELAQSQYCQIGVYPQQIKKQIGQLVFDSSFDSGNLMNVEQVAEDHTKLFKNGMKPVYRAESQSLWQRIKDPSIADSVVQLETGIEITFNHEFNGEKTYFAFCHPYSYSKLQEDLDYYQTKYEDDKDIYFHRNTFTYSYEKRKIDLIVISSHTQKCEERISRIPLLFPEQSEQTPFMFEKEKKCIFFSTRVHPGETPGQHNFNGALQFLLNKNDPVAQIARENFVFYLVPMINPDGVYRGHYRVDALGQNLNRFYLKPQLQEQPQIYAIRELISYLNDTQRIHGYIDFHSQASRKGNFIYANHTDFRNQIDICLFCRVLSLNTPYFEYDQCNFTEKNMYSKDKSDNLSKEGSGRVALFKQFKINLTFTVESSYNQGNIENKMYPRSNMLQQTEQQQNDDIEIYDAQLIYNPLELQPYQINEHFTIEQQNKLGEGVVETFLDMCEMNPFSRIKNSPYKSFINAKLKMAFNLMKVPPFRFDLYIRKLMRYLKYSFESYNNIFLILDLLLETLIQARQ</sequence>
<protein>
    <recommendedName>
        <fullName evidence="11">tubulin-glutamate carboxypeptidase</fullName>
        <ecNumber evidence="11">3.4.17.24</ecNumber>
    </recommendedName>
</protein>
<keyword evidence="4" id="KW-0963">Cytoplasm</keyword>
<evidence type="ECO:0000256" key="2">
    <source>
        <dbReference type="ARBA" id="ARBA00004496"/>
    </source>
</evidence>
<evidence type="ECO:0000256" key="7">
    <source>
        <dbReference type="ARBA" id="ARBA00022801"/>
    </source>
</evidence>
<evidence type="ECO:0000256" key="10">
    <source>
        <dbReference type="ARBA" id="ARBA00024524"/>
    </source>
</evidence>
<evidence type="ECO:0000313" key="14">
    <source>
        <dbReference type="EMBL" id="KRX02632.1"/>
    </source>
</evidence>
<dbReference type="EMBL" id="LDAU01000154">
    <property type="protein sequence ID" value="KRX02632.1"/>
    <property type="molecule type" value="Genomic_DNA"/>
</dbReference>
<dbReference type="InParanoid" id="A0A0V0QKK4"/>
<dbReference type="PANTHER" id="PTHR12756:SF12">
    <property type="entry name" value="CYTOSOLIC CARBOXYPEPTIDASE-LIKE PROTEIN 5"/>
    <property type="match status" value="1"/>
</dbReference>
<evidence type="ECO:0000256" key="1">
    <source>
        <dbReference type="ARBA" id="ARBA00001947"/>
    </source>
</evidence>
<dbReference type="GO" id="GO:0008270">
    <property type="term" value="F:zinc ion binding"/>
    <property type="evidence" value="ECO:0007669"/>
    <property type="project" value="InterPro"/>
</dbReference>
<dbReference type="GO" id="GO:0004181">
    <property type="term" value="F:metallocarboxypeptidase activity"/>
    <property type="evidence" value="ECO:0007669"/>
    <property type="project" value="InterPro"/>
</dbReference>
<gene>
    <name evidence="14" type="ORF">PPERSA_11972</name>
</gene>
<keyword evidence="7" id="KW-0378">Hydrolase</keyword>
<reference evidence="14 15" key="1">
    <citation type="journal article" date="2015" name="Sci. Rep.">
        <title>Genome of the facultative scuticociliatosis pathogen Pseudocohnilembus persalinus provides insight into its virulence through horizontal gene transfer.</title>
        <authorList>
            <person name="Xiong J."/>
            <person name="Wang G."/>
            <person name="Cheng J."/>
            <person name="Tian M."/>
            <person name="Pan X."/>
            <person name="Warren A."/>
            <person name="Jiang C."/>
            <person name="Yuan D."/>
            <person name="Miao W."/>
        </authorList>
    </citation>
    <scope>NUCLEOTIDE SEQUENCE [LARGE SCALE GENOMIC DNA]</scope>
    <source>
        <strain evidence="14">36N120E</strain>
    </source>
</reference>
<evidence type="ECO:0000256" key="5">
    <source>
        <dbReference type="ARBA" id="ARBA00022670"/>
    </source>
</evidence>
<evidence type="ECO:0000259" key="13">
    <source>
        <dbReference type="PROSITE" id="PS52035"/>
    </source>
</evidence>
<dbReference type="PANTHER" id="PTHR12756">
    <property type="entry name" value="CYTOSOLIC CARBOXYPEPTIDASE"/>
    <property type="match status" value="1"/>
</dbReference>
<comment type="catalytic activity">
    <reaction evidence="10">
        <text>C-terminal L-alpha-aminoacyl-L-glutamyl-L-glutamyl-[tubulin] + H2O = C-terminal L-alpha-aminoacyl-L-glutamyl-[tubulin] + L-glutamate</text>
        <dbReference type="Rhea" id="RHEA:63792"/>
        <dbReference type="Rhea" id="RHEA-COMP:16435"/>
        <dbReference type="Rhea" id="RHEA-COMP:16436"/>
        <dbReference type="ChEBI" id="CHEBI:15377"/>
        <dbReference type="ChEBI" id="CHEBI:29985"/>
        <dbReference type="ChEBI" id="CHEBI:149555"/>
        <dbReference type="ChEBI" id="CHEBI:149556"/>
        <dbReference type="EC" id="3.4.17.24"/>
    </reaction>
    <physiologicalReaction direction="left-to-right" evidence="10">
        <dbReference type="Rhea" id="RHEA:63793"/>
    </physiologicalReaction>
</comment>
<dbReference type="InterPro" id="IPR050821">
    <property type="entry name" value="Cytosolic_carboxypeptidase"/>
</dbReference>
<comment type="cofactor">
    <cofactor evidence="1">
        <name>Zn(2+)</name>
        <dbReference type="ChEBI" id="CHEBI:29105"/>
    </cofactor>
</comment>
<comment type="caution">
    <text evidence="14">The sequence shown here is derived from an EMBL/GenBank/DDBJ whole genome shotgun (WGS) entry which is preliminary data.</text>
</comment>
<evidence type="ECO:0000256" key="8">
    <source>
        <dbReference type="ARBA" id="ARBA00022833"/>
    </source>
</evidence>
<dbReference type="AlphaFoldDB" id="A0A0V0QKK4"/>
<dbReference type="EC" id="3.4.17.24" evidence="11"/>
<proteinExistence type="inferred from homology"/>
<organism evidence="14 15">
    <name type="scientific">Pseudocohnilembus persalinus</name>
    <name type="common">Ciliate</name>
    <dbReference type="NCBI Taxonomy" id="266149"/>
    <lineage>
        <taxon>Eukaryota</taxon>
        <taxon>Sar</taxon>
        <taxon>Alveolata</taxon>
        <taxon>Ciliophora</taxon>
        <taxon>Intramacronucleata</taxon>
        <taxon>Oligohymenophorea</taxon>
        <taxon>Scuticociliatia</taxon>
        <taxon>Philasterida</taxon>
        <taxon>Pseudocohnilembidae</taxon>
        <taxon>Pseudocohnilembus</taxon>
    </lineage>
</organism>
<dbReference type="OrthoDB" id="10253041at2759"/>
<evidence type="ECO:0000313" key="15">
    <source>
        <dbReference type="Proteomes" id="UP000054937"/>
    </source>
</evidence>
<feature type="domain" description="Peptidase M14" evidence="13">
    <location>
        <begin position="104"/>
        <end position="407"/>
    </location>
</feature>
<feature type="active site" description="Proton donor/acceptor" evidence="12">
    <location>
        <position position="370"/>
    </location>
</feature>
<evidence type="ECO:0000256" key="11">
    <source>
        <dbReference type="ARBA" id="ARBA00026108"/>
    </source>
</evidence>
<accession>A0A0V0QKK4</accession>
<dbReference type="Gene3D" id="3.40.630.10">
    <property type="entry name" value="Zn peptidases"/>
    <property type="match status" value="1"/>
</dbReference>
<keyword evidence="8" id="KW-0862">Zinc</keyword>
<dbReference type="InterPro" id="IPR000834">
    <property type="entry name" value="Peptidase_M14"/>
</dbReference>
<dbReference type="PROSITE" id="PS52035">
    <property type="entry name" value="PEPTIDASE_M14"/>
    <property type="match status" value="1"/>
</dbReference>
<comment type="similarity">
    <text evidence="3 12">Belongs to the peptidase M14 family.</text>
</comment>
<dbReference type="InterPro" id="IPR034286">
    <property type="entry name" value="M14_AGBL5-like"/>
</dbReference>
<dbReference type="OMA" id="PVFRNCH"/>
<dbReference type="Proteomes" id="UP000054937">
    <property type="component" value="Unassembled WGS sequence"/>
</dbReference>
<evidence type="ECO:0000256" key="6">
    <source>
        <dbReference type="ARBA" id="ARBA00022723"/>
    </source>
</evidence>
<dbReference type="GO" id="GO:0005737">
    <property type="term" value="C:cytoplasm"/>
    <property type="evidence" value="ECO:0007669"/>
    <property type="project" value="UniProtKB-SubCell"/>
</dbReference>
<evidence type="ECO:0000256" key="3">
    <source>
        <dbReference type="ARBA" id="ARBA00005988"/>
    </source>
</evidence>
<comment type="subcellular location">
    <subcellularLocation>
        <location evidence="2">Cytoplasm</location>
    </subcellularLocation>
</comment>
<evidence type="ECO:0000256" key="12">
    <source>
        <dbReference type="PROSITE-ProRule" id="PRU01379"/>
    </source>
</evidence>
<keyword evidence="5" id="KW-0645">Protease</keyword>